<dbReference type="Gene3D" id="3.30.750.140">
    <property type="match status" value="1"/>
</dbReference>
<name>I3WZ67_SINF2</name>
<feature type="region of interest" description="Disordered" evidence="1">
    <location>
        <begin position="418"/>
        <end position="487"/>
    </location>
</feature>
<gene>
    <name evidence="3" type="primary">motD</name>
    <name evidence="3" type="ORF">USDA257_c03250</name>
</gene>
<dbReference type="RefSeq" id="WP_014761118.1">
    <property type="nucleotide sequence ID" value="NC_018000.1"/>
</dbReference>
<reference evidence="3 4" key="1">
    <citation type="journal article" date="2012" name="J. Bacteriol.">
        <title>Complete genome sequence of the broad-host-range strain Sinorhizobium fredii USDA257.</title>
        <authorList>
            <person name="Schuldes J."/>
            <person name="Rodriguez Orbegoso M."/>
            <person name="Schmeisser C."/>
            <person name="Krishnan H.B."/>
            <person name="Daniel R."/>
            <person name="Streit W.R."/>
        </authorList>
    </citation>
    <scope>NUCLEOTIDE SEQUENCE [LARGE SCALE GENOMIC DNA]</scope>
    <source>
        <strain evidence="3 4">USDA 257</strain>
    </source>
</reference>
<dbReference type="Proteomes" id="UP000006180">
    <property type="component" value="Chromosome"/>
</dbReference>
<dbReference type="InterPro" id="IPR038610">
    <property type="entry name" value="FliK-like_C_sf"/>
</dbReference>
<dbReference type="PATRIC" id="fig|1185652.3.peg.338"/>
<dbReference type="eggNOG" id="COG3144">
    <property type="taxonomic scope" value="Bacteria"/>
</dbReference>
<feature type="domain" description="Flagellar hook-length control protein-like C-terminal" evidence="2">
    <location>
        <begin position="342"/>
        <end position="417"/>
    </location>
</feature>
<feature type="region of interest" description="Disordered" evidence="1">
    <location>
        <begin position="95"/>
        <end position="196"/>
    </location>
</feature>
<dbReference type="AlphaFoldDB" id="I3WZ67"/>
<evidence type="ECO:0000256" key="1">
    <source>
        <dbReference type="SAM" id="MobiDB-lite"/>
    </source>
</evidence>
<feature type="compositionally biased region" description="Low complexity" evidence="1">
    <location>
        <begin position="450"/>
        <end position="459"/>
    </location>
</feature>
<proteinExistence type="predicted"/>
<dbReference type="Pfam" id="PF02120">
    <property type="entry name" value="Flg_hook"/>
    <property type="match status" value="1"/>
</dbReference>
<evidence type="ECO:0000313" key="4">
    <source>
        <dbReference type="Proteomes" id="UP000006180"/>
    </source>
</evidence>
<dbReference type="KEGG" id="sfd:USDA257_c03250"/>
<accession>I3WZ67</accession>
<evidence type="ECO:0000259" key="2">
    <source>
        <dbReference type="Pfam" id="PF02120"/>
    </source>
</evidence>
<dbReference type="HOGENOM" id="CLU_582529_0_0_5"/>
<dbReference type="STRING" id="1185652.USDA257_c03250"/>
<dbReference type="EMBL" id="CP003563">
    <property type="protein sequence ID" value="AFL48923.1"/>
    <property type="molecule type" value="Genomic_DNA"/>
</dbReference>
<organism evidence="3 4">
    <name type="scientific">Sinorhizobium fredii (strain USDA 257)</name>
    <dbReference type="NCBI Taxonomy" id="1185652"/>
    <lineage>
        <taxon>Bacteria</taxon>
        <taxon>Pseudomonadati</taxon>
        <taxon>Pseudomonadota</taxon>
        <taxon>Alphaproteobacteria</taxon>
        <taxon>Hyphomicrobiales</taxon>
        <taxon>Rhizobiaceae</taxon>
        <taxon>Sinorhizobium/Ensifer group</taxon>
        <taxon>Sinorhizobium</taxon>
    </lineage>
</organism>
<dbReference type="CDD" id="cd17470">
    <property type="entry name" value="T3SS_Flik_C"/>
    <property type="match status" value="1"/>
</dbReference>
<feature type="region of interest" description="Disordered" evidence="1">
    <location>
        <begin position="1"/>
        <end position="66"/>
    </location>
</feature>
<feature type="compositionally biased region" description="Polar residues" evidence="1">
    <location>
        <begin position="427"/>
        <end position="436"/>
    </location>
</feature>
<sequence>MRPLEETFRAPAAAIGARSGSRQGGNEQAAGEPGAFESAIADAGRQKASNQAVAQDPGQGAVDSLADGAQASAAEFTLGNGQAGVLMASTVTGAGRLSTPSVQGGGQAEAEGALQKDQTSSELGALREDGNRQRSAGKASVKSDEAGEPDGTAVTVKPKGHAPAESGATETVEARATSEGDTSSAAPPNGSVSDLLTLLAGNAPPVTDIQITDKTTPTTGDRAAAAEIVNVTVDAAAGGSDSRTEQQDDIGSDRLFRFARADGKGQAVSMTISADGEATAVENSRSSANAKAETVTVLEARRYLGIAMNDNSASVTGAIAGDGEWAQALQSSAVSAQPEALRQAGKTLNTLKIQMHPIELGTVTATLRLKDDELQVELKVETGEAFRQLRDDQGEMVKALRAQGFAVDQVNVVFNAGGDASNGSGSQPQAQSQLGQSGRERAGDDGGQGRQRQNGGEAAMIETWRGNDGTDDASGSVERARTGHVYM</sequence>
<protein>
    <submittedName>
        <fullName evidence="3">Chemotaxis protein MotD</fullName>
    </submittedName>
</protein>
<dbReference type="InterPro" id="IPR021136">
    <property type="entry name" value="Flagellar_hook_control-like_C"/>
</dbReference>
<evidence type="ECO:0000313" key="3">
    <source>
        <dbReference type="EMBL" id="AFL48923.1"/>
    </source>
</evidence>
<feature type="compositionally biased region" description="Polar residues" evidence="1">
    <location>
        <begin position="179"/>
        <end position="194"/>
    </location>
</feature>